<proteinExistence type="predicted"/>
<dbReference type="PROSITE" id="PS51063">
    <property type="entry name" value="HTH_CRP_2"/>
    <property type="match status" value="1"/>
</dbReference>
<evidence type="ECO:0000256" key="5">
    <source>
        <dbReference type="ARBA" id="ARBA00022533"/>
    </source>
</evidence>
<dbReference type="EMBL" id="JARXRN010000016">
    <property type="protein sequence ID" value="MDH5829323.1"/>
    <property type="molecule type" value="Genomic_DNA"/>
</dbReference>
<sequence length="245" mass="27097">MTSQFTARCRQHSRSVEPLDCARCSVRDLAVCAALPPPAADALERHVTSLELQANAELARAGQPCRHAYSVTSGMLRLVRTLADARRQVVAFVLPGHFVGLSEHAVHRHGVEAVVPSRVCAFEIDGIRDLRERFPAFEHTLLDRACRELDDAHDAMLLLARLSPPERLASFLVRLRRQMSIPAHDPRMALPMGRGDIADHLGLTVETVSRSFTRLREQGVIALPDPHHVEILDPAALHELASALH</sequence>
<keyword evidence="10" id="KW-0010">Activator</keyword>
<dbReference type="InterPro" id="IPR012318">
    <property type="entry name" value="HTH_CRP"/>
</dbReference>
<dbReference type="Gene3D" id="2.60.120.10">
    <property type="entry name" value="Jelly Rolls"/>
    <property type="match status" value="1"/>
</dbReference>
<dbReference type="CDD" id="cd00038">
    <property type="entry name" value="CAP_ED"/>
    <property type="match status" value="1"/>
</dbReference>
<organism evidence="14 15">
    <name type="scientific">Luteimonas rhizosphaericola</name>
    <dbReference type="NCBI Taxonomy" id="3042024"/>
    <lineage>
        <taxon>Bacteria</taxon>
        <taxon>Pseudomonadati</taxon>
        <taxon>Pseudomonadota</taxon>
        <taxon>Gammaproteobacteria</taxon>
        <taxon>Lysobacterales</taxon>
        <taxon>Lysobacteraceae</taxon>
        <taxon>Luteimonas</taxon>
    </lineage>
</organism>
<dbReference type="SMART" id="SM00100">
    <property type="entry name" value="cNMP"/>
    <property type="match status" value="1"/>
</dbReference>
<name>A0ABT6JF64_9GAMM</name>
<evidence type="ECO:0000256" key="10">
    <source>
        <dbReference type="ARBA" id="ARBA00023159"/>
    </source>
</evidence>
<dbReference type="CDD" id="cd00092">
    <property type="entry name" value="HTH_CRP"/>
    <property type="match status" value="1"/>
</dbReference>
<protein>
    <recommendedName>
        <fullName evidence="3">CRP-like protein Clp</fullName>
    </recommendedName>
    <alternativeName>
        <fullName evidence="12">Catabolite activation-like protein</fullName>
    </alternativeName>
</protein>
<evidence type="ECO:0000256" key="6">
    <source>
        <dbReference type="ARBA" id="ARBA00022636"/>
    </source>
</evidence>
<dbReference type="Gene3D" id="1.10.10.10">
    <property type="entry name" value="Winged helix-like DNA-binding domain superfamily/Winged helix DNA-binding domain"/>
    <property type="match status" value="1"/>
</dbReference>
<evidence type="ECO:0000313" key="15">
    <source>
        <dbReference type="Proteomes" id="UP001156831"/>
    </source>
</evidence>
<dbReference type="InterPro" id="IPR050397">
    <property type="entry name" value="Env_Response_Regulators"/>
</dbReference>
<keyword evidence="15" id="KW-1185">Reference proteome</keyword>
<dbReference type="InterPro" id="IPR018490">
    <property type="entry name" value="cNMP-bd_dom_sf"/>
</dbReference>
<evidence type="ECO:0000256" key="8">
    <source>
        <dbReference type="ARBA" id="ARBA00023026"/>
    </source>
</evidence>
<dbReference type="InterPro" id="IPR014710">
    <property type="entry name" value="RmlC-like_jellyroll"/>
</dbReference>
<comment type="subcellular location">
    <subcellularLocation>
        <location evidence="1">Cytoplasm</location>
    </subcellularLocation>
</comment>
<comment type="caution">
    <text evidence="14">The sequence shown here is derived from an EMBL/GenBank/DDBJ whole genome shotgun (WGS) entry which is preliminary data.</text>
</comment>
<dbReference type="SMART" id="SM00419">
    <property type="entry name" value="HTH_CRP"/>
    <property type="match status" value="1"/>
</dbReference>
<dbReference type="InterPro" id="IPR000595">
    <property type="entry name" value="cNMP-bd_dom"/>
</dbReference>
<dbReference type="Pfam" id="PF13545">
    <property type="entry name" value="HTH_Crp_2"/>
    <property type="match status" value="1"/>
</dbReference>
<dbReference type="InterPro" id="IPR036390">
    <property type="entry name" value="WH_DNA-bd_sf"/>
</dbReference>
<keyword evidence="9" id="KW-0238">DNA-binding</keyword>
<dbReference type="SUPFAM" id="SSF46785">
    <property type="entry name" value="Winged helix' DNA-binding domain"/>
    <property type="match status" value="1"/>
</dbReference>
<evidence type="ECO:0000256" key="7">
    <source>
        <dbReference type="ARBA" id="ARBA00023015"/>
    </source>
</evidence>
<gene>
    <name evidence="14" type="ORF">QFW80_02150</name>
</gene>
<evidence type="ECO:0000256" key="3">
    <source>
        <dbReference type="ARBA" id="ARBA00020769"/>
    </source>
</evidence>
<keyword evidence="7" id="KW-0805">Transcription regulation</keyword>
<dbReference type="Proteomes" id="UP001156831">
    <property type="component" value="Unassembled WGS sequence"/>
</dbReference>
<dbReference type="SUPFAM" id="SSF51206">
    <property type="entry name" value="cAMP-binding domain-like"/>
    <property type="match status" value="1"/>
</dbReference>
<dbReference type="PANTHER" id="PTHR24567">
    <property type="entry name" value="CRP FAMILY TRANSCRIPTIONAL REGULATORY PROTEIN"/>
    <property type="match status" value="1"/>
</dbReference>
<keyword evidence="4" id="KW-0678">Repressor</keyword>
<feature type="domain" description="HTH crp-type" evidence="13">
    <location>
        <begin position="162"/>
        <end position="235"/>
    </location>
</feature>
<evidence type="ECO:0000313" key="14">
    <source>
        <dbReference type="EMBL" id="MDH5829323.1"/>
    </source>
</evidence>
<dbReference type="Pfam" id="PF00027">
    <property type="entry name" value="cNMP_binding"/>
    <property type="match status" value="1"/>
</dbReference>
<evidence type="ECO:0000256" key="4">
    <source>
        <dbReference type="ARBA" id="ARBA00022491"/>
    </source>
</evidence>
<keyword evidence="8" id="KW-0843">Virulence</keyword>
<accession>A0ABT6JF64</accession>
<dbReference type="InterPro" id="IPR036388">
    <property type="entry name" value="WH-like_DNA-bd_sf"/>
</dbReference>
<evidence type="ECO:0000256" key="9">
    <source>
        <dbReference type="ARBA" id="ARBA00023125"/>
    </source>
</evidence>
<keyword evidence="6" id="KW-0973">c-di-GMP</keyword>
<reference evidence="14 15" key="1">
    <citation type="submission" date="2023-04" db="EMBL/GenBank/DDBJ databases">
        <title>Luteimonas sp. M1R5S18.</title>
        <authorList>
            <person name="Sun J.-Q."/>
        </authorList>
    </citation>
    <scope>NUCLEOTIDE SEQUENCE [LARGE SCALE GENOMIC DNA]</scope>
    <source>
        <strain evidence="14 15">M1R5S18</strain>
    </source>
</reference>
<evidence type="ECO:0000259" key="13">
    <source>
        <dbReference type="PROSITE" id="PS51063"/>
    </source>
</evidence>
<evidence type="ECO:0000256" key="1">
    <source>
        <dbReference type="ARBA" id="ARBA00004496"/>
    </source>
</evidence>
<evidence type="ECO:0000256" key="11">
    <source>
        <dbReference type="ARBA" id="ARBA00023163"/>
    </source>
</evidence>
<evidence type="ECO:0000256" key="2">
    <source>
        <dbReference type="ARBA" id="ARBA00011738"/>
    </source>
</evidence>
<dbReference type="PRINTS" id="PR00034">
    <property type="entry name" value="HTHCRP"/>
</dbReference>
<keyword evidence="5" id="KW-0021">Allosteric enzyme</keyword>
<dbReference type="PANTHER" id="PTHR24567:SF75">
    <property type="entry name" value="FUMARATE AND NITRATE REDUCTION REGULATORY PROTEIN"/>
    <property type="match status" value="1"/>
</dbReference>
<evidence type="ECO:0000256" key="12">
    <source>
        <dbReference type="ARBA" id="ARBA00031697"/>
    </source>
</evidence>
<keyword evidence="11" id="KW-0804">Transcription</keyword>
<comment type="subunit">
    <text evidence="2">Homodimer.</text>
</comment>